<dbReference type="InterPro" id="IPR001415">
    <property type="entry name" value="PTH/PTH-rel"/>
</dbReference>
<keyword evidence="8" id="KW-1185">Reference proteome</keyword>
<keyword evidence="5" id="KW-0372">Hormone</keyword>
<dbReference type="AlphaFoldDB" id="H3C2L7"/>
<evidence type="ECO:0000313" key="7">
    <source>
        <dbReference type="Ensembl" id="ENSTNIP00000002485.1"/>
    </source>
</evidence>
<keyword evidence="3" id="KW-0964">Secreted</keyword>
<dbReference type="GeneTree" id="ENSGT00390000004933"/>
<keyword evidence="4" id="KW-0165">Cleavage on pair of basic residues</keyword>
<evidence type="ECO:0000256" key="1">
    <source>
        <dbReference type="ARBA" id="ARBA00004613"/>
    </source>
</evidence>
<evidence type="ECO:0000256" key="3">
    <source>
        <dbReference type="ARBA" id="ARBA00022525"/>
    </source>
</evidence>
<feature type="region of interest" description="Disordered" evidence="6">
    <location>
        <begin position="1"/>
        <end position="23"/>
    </location>
</feature>
<dbReference type="Proteomes" id="UP000007303">
    <property type="component" value="Unassembled WGS sequence"/>
</dbReference>
<evidence type="ECO:0000256" key="6">
    <source>
        <dbReference type="SAM" id="MobiDB-lite"/>
    </source>
</evidence>
<dbReference type="HOGENOM" id="CLU_3129592_0_0_1"/>
<dbReference type="PANTHER" id="PTHR17223">
    <property type="entry name" value="PARATHYROID HORMONE-RELATED"/>
    <property type="match status" value="1"/>
</dbReference>
<evidence type="ECO:0000313" key="8">
    <source>
        <dbReference type="Proteomes" id="UP000007303"/>
    </source>
</evidence>
<comment type="similarity">
    <text evidence="2">Belongs to the parathyroid hormone family.</text>
</comment>
<dbReference type="GO" id="GO:0005179">
    <property type="term" value="F:hormone activity"/>
    <property type="evidence" value="ECO:0007669"/>
    <property type="project" value="UniProtKB-KW"/>
</dbReference>
<name>H3C2L7_TETNG</name>
<dbReference type="Ensembl" id="ENSTNIT00000001019.1">
    <property type="protein sequence ID" value="ENSTNIP00000002485.1"/>
    <property type="gene ID" value="ENSTNIG00000016002.1"/>
</dbReference>
<dbReference type="InterPro" id="IPR003626">
    <property type="entry name" value="PTH-rel"/>
</dbReference>
<comment type="subcellular location">
    <subcellularLocation>
        <location evidence="1">Secreted</location>
    </subcellularLocation>
</comment>
<evidence type="ECO:0000256" key="2">
    <source>
        <dbReference type="ARBA" id="ARBA00006307"/>
    </source>
</evidence>
<accession>H3C2L7</accession>
<evidence type="ECO:0000256" key="4">
    <source>
        <dbReference type="ARBA" id="ARBA00022685"/>
    </source>
</evidence>
<dbReference type="PANTHER" id="PTHR17223:SF0">
    <property type="entry name" value="PARATHYROID HORMONE-RELATED PROTEIN"/>
    <property type="match status" value="1"/>
</dbReference>
<evidence type="ECO:0000256" key="5">
    <source>
        <dbReference type="ARBA" id="ARBA00022702"/>
    </source>
</evidence>
<dbReference type="GO" id="GO:0030282">
    <property type="term" value="P:bone mineralization"/>
    <property type="evidence" value="ECO:0007669"/>
    <property type="project" value="InterPro"/>
</dbReference>
<protein>
    <submittedName>
        <fullName evidence="7">Parathyroid hormone-like hormone b</fullName>
    </submittedName>
</protein>
<reference evidence="7" key="2">
    <citation type="submission" date="2025-08" db="UniProtKB">
        <authorList>
            <consortium name="Ensembl"/>
        </authorList>
    </citation>
    <scope>IDENTIFICATION</scope>
</reference>
<dbReference type="SMART" id="SM00087">
    <property type="entry name" value="PTH"/>
    <property type="match status" value="1"/>
</dbReference>
<proteinExistence type="inferred from homology"/>
<reference evidence="8" key="1">
    <citation type="journal article" date="2004" name="Nature">
        <title>Genome duplication in the teleost fish Tetraodon nigroviridis reveals the early vertebrate proto-karyotype.</title>
        <authorList>
            <person name="Jaillon O."/>
            <person name="Aury J.-M."/>
            <person name="Brunet F."/>
            <person name="Petit J.-L."/>
            <person name="Stange-Thomann N."/>
            <person name="Mauceli E."/>
            <person name="Bouneau L."/>
            <person name="Fischer C."/>
            <person name="Ozouf-Costaz C."/>
            <person name="Bernot A."/>
            <person name="Nicaud S."/>
            <person name="Jaffe D."/>
            <person name="Fisher S."/>
            <person name="Lutfalla G."/>
            <person name="Dossat C."/>
            <person name="Segurens B."/>
            <person name="Dasilva C."/>
            <person name="Salanoubat M."/>
            <person name="Levy M."/>
            <person name="Boudet N."/>
            <person name="Castellano S."/>
            <person name="Anthouard V."/>
            <person name="Jubin C."/>
            <person name="Castelli V."/>
            <person name="Katinka M."/>
            <person name="Vacherie B."/>
            <person name="Biemont C."/>
            <person name="Skalli Z."/>
            <person name="Cattolico L."/>
            <person name="Poulain J."/>
            <person name="De Berardinis V."/>
            <person name="Cruaud C."/>
            <person name="Duprat S."/>
            <person name="Brottier P."/>
            <person name="Coutanceau J.-P."/>
            <person name="Gouzy J."/>
            <person name="Parra G."/>
            <person name="Lardier G."/>
            <person name="Chapple C."/>
            <person name="McKernan K.J."/>
            <person name="McEwan P."/>
            <person name="Bosak S."/>
            <person name="Kellis M."/>
            <person name="Volff J.-N."/>
            <person name="Guigo R."/>
            <person name="Zody M.C."/>
            <person name="Mesirov J."/>
            <person name="Lindblad-Toh K."/>
            <person name="Birren B."/>
            <person name="Nusbaum C."/>
            <person name="Kahn D."/>
            <person name="Robinson-Rechavi M."/>
            <person name="Laudet V."/>
            <person name="Schachter V."/>
            <person name="Quetier F."/>
            <person name="Saurin W."/>
            <person name="Scarpelli C."/>
            <person name="Wincker P."/>
            <person name="Lander E.S."/>
            <person name="Weissenbach J."/>
            <person name="Roest Crollius H."/>
        </authorList>
    </citation>
    <scope>NUCLEOTIDE SEQUENCE [LARGE SCALE GENOMIC DNA]</scope>
</reference>
<organism evidence="7 8">
    <name type="scientific">Tetraodon nigroviridis</name>
    <name type="common">Spotted green pufferfish</name>
    <name type="synonym">Chelonodon nigroviridis</name>
    <dbReference type="NCBI Taxonomy" id="99883"/>
    <lineage>
        <taxon>Eukaryota</taxon>
        <taxon>Metazoa</taxon>
        <taxon>Chordata</taxon>
        <taxon>Craniata</taxon>
        <taxon>Vertebrata</taxon>
        <taxon>Euteleostomi</taxon>
        <taxon>Actinopterygii</taxon>
        <taxon>Neopterygii</taxon>
        <taxon>Teleostei</taxon>
        <taxon>Neoteleostei</taxon>
        <taxon>Acanthomorphata</taxon>
        <taxon>Eupercaria</taxon>
        <taxon>Tetraodontiformes</taxon>
        <taxon>Tetradontoidea</taxon>
        <taxon>Tetraodontidae</taxon>
        <taxon>Tetraodon</taxon>
    </lineage>
</organism>
<sequence>TSCRGERHSRRRSVSHAQLMHDKGRSLQDFSRRMWLHQLLEGVHTANEET</sequence>
<dbReference type="Pfam" id="PF01279">
    <property type="entry name" value="Parathyroid"/>
    <property type="match status" value="1"/>
</dbReference>
<reference evidence="7" key="3">
    <citation type="submission" date="2025-09" db="UniProtKB">
        <authorList>
            <consortium name="Ensembl"/>
        </authorList>
    </citation>
    <scope>IDENTIFICATION</scope>
</reference>
<dbReference type="GO" id="GO:0005576">
    <property type="term" value="C:extracellular region"/>
    <property type="evidence" value="ECO:0007669"/>
    <property type="project" value="UniProtKB-SubCell"/>
</dbReference>